<evidence type="ECO:0000313" key="3">
    <source>
        <dbReference type="EMBL" id="ANY79501.1"/>
    </source>
</evidence>
<accession>A0A1B2EHP6</accession>
<gene>
    <name evidence="3" type="ORF">BB934_15775</name>
</gene>
<dbReference type="GO" id="GO:0004519">
    <property type="term" value="F:endonuclease activity"/>
    <property type="evidence" value="ECO:0007669"/>
    <property type="project" value="InterPro"/>
</dbReference>
<proteinExistence type="predicted"/>
<name>A0A1B2EHP6_9HYPH</name>
<feature type="compositionally biased region" description="Basic and acidic residues" evidence="1">
    <location>
        <begin position="73"/>
        <end position="84"/>
    </location>
</feature>
<dbReference type="Pfam" id="PF01844">
    <property type="entry name" value="HNH"/>
    <property type="match status" value="1"/>
</dbReference>
<dbReference type="AlphaFoldDB" id="A0A1B2EHP6"/>
<dbReference type="InterPro" id="IPR002711">
    <property type="entry name" value="HNH"/>
</dbReference>
<dbReference type="GO" id="GO:0003676">
    <property type="term" value="F:nucleic acid binding"/>
    <property type="evidence" value="ECO:0007669"/>
    <property type="project" value="InterPro"/>
</dbReference>
<dbReference type="GO" id="GO:0008270">
    <property type="term" value="F:zinc ion binding"/>
    <property type="evidence" value="ECO:0007669"/>
    <property type="project" value="InterPro"/>
</dbReference>
<dbReference type="OrthoDB" id="7993590at2"/>
<reference evidence="3" key="1">
    <citation type="submission" date="2016-07" db="EMBL/GenBank/DDBJ databases">
        <title>Microvirga ossetica sp. nov. a new species of rhizobia isolated from root nodules of the legume species Vicia alpestris Steven originated from North Ossetia region in the Caucasus.</title>
        <authorList>
            <person name="Safronova V.I."/>
            <person name="Kuznetsova I.G."/>
            <person name="Sazanova A.L."/>
            <person name="Belimov A."/>
            <person name="Andronov E."/>
            <person name="Osledkin Y.S."/>
            <person name="Onishchuk O.P."/>
            <person name="Kurchak O.N."/>
            <person name="Shaposhnikov A.I."/>
            <person name="Willems A."/>
            <person name="Tikhonovich I.A."/>
        </authorList>
    </citation>
    <scope>NUCLEOTIDE SEQUENCE [LARGE SCALE GENOMIC DNA]</scope>
    <source>
        <strain evidence="3">V5/3M</strain>
    </source>
</reference>
<dbReference type="CDD" id="cd00085">
    <property type="entry name" value="HNHc"/>
    <property type="match status" value="1"/>
</dbReference>
<feature type="compositionally biased region" description="Basic residues" evidence="1">
    <location>
        <begin position="85"/>
        <end position="95"/>
    </location>
</feature>
<feature type="region of interest" description="Disordered" evidence="1">
    <location>
        <begin position="72"/>
        <end position="125"/>
    </location>
</feature>
<evidence type="ECO:0000259" key="2">
    <source>
        <dbReference type="SMART" id="SM00507"/>
    </source>
</evidence>
<evidence type="ECO:0000256" key="1">
    <source>
        <dbReference type="SAM" id="MobiDB-lite"/>
    </source>
</evidence>
<dbReference type="InterPro" id="IPR003615">
    <property type="entry name" value="HNH_nuc"/>
</dbReference>
<protein>
    <recommendedName>
        <fullName evidence="2">HNH nuclease domain-containing protein</fullName>
    </recommendedName>
</protein>
<feature type="domain" description="HNH nuclease" evidence="2">
    <location>
        <begin position="20"/>
        <end position="75"/>
    </location>
</feature>
<dbReference type="SMART" id="SM00507">
    <property type="entry name" value="HNHc"/>
    <property type="match status" value="1"/>
</dbReference>
<dbReference type="KEGG" id="moc:BB934_15775"/>
<sequence length="125" mass="14240">MPFVEVKDVGTTVRRKLTPHRRLKVWEKTGGVCVLCDGRIDGVRERWIAEHIRALELGGADDFDNLGPAHDTCAADKTREDHRRTAQAKRQKIRHIGAEAPKRPLPYGRASRWKRNLSGKVVPRE</sequence>
<dbReference type="RefSeq" id="WP_099510516.1">
    <property type="nucleotide sequence ID" value="NZ_CP016616.1"/>
</dbReference>
<organism evidence="3">
    <name type="scientific">Microvirga ossetica</name>
    <dbReference type="NCBI Taxonomy" id="1882682"/>
    <lineage>
        <taxon>Bacteria</taxon>
        <taxon>Pseudomonadati</taxon>
        <taxon>Pseudomonadota</taxon>
        <taxon>Alphaproteobacteria</taxon>
        <taxon>Hyphomicrobiales</taxon>
        <taxon>Methylobacteriaceae</taxon>
        <taxon>Microvirga</taxon>
    </lineage>
</organism>
<dbReference type="Gene3D" id="1.10.30.50">
    <property type="match status" value="1"/>
</dbReference>
<dbReference type="EMBL" id="CP016616">
    <property type="protein sequence ID" value="ANY79501.1"/>
    <property type="molecule type" value="Genomic_DNA"/>
</dbReference>